<name>A0A830I3J0_9CHLO</name>
<feature type="region of interest" description="Disordered" evidence="1">
    <location>
        <begin position="340"/>
        <end position="361"/>
    </location>
</feature>
<dbReference type="OrthoDB" id="1914839at2759"/>
<evidence type="ECO:0008006" key="4">
    <source>
        <dbReference type="Google" id="ProtNLM"/>
    </source>
</evidence>
<dbReference type="Pfam" id="PF11998">
    <property type="entry name" value="DUF3493"/>
    <property type="match status" value="1"/>
</dbReference>
<accession>A0A830I3J0</accession>
<proteinExistence type="predicted"/>
<evidence type="ECO:0000256" key="1">
    <source>
        <dbReference type="SAM" id="MobiDB-lite"/>
    </source>
</evidence>
<dbReference type="AlphaFoldDB" id="A0A830I3J0"/>
<dbReference type="EMBL" id="BNJQ01000040">
    <property type="protein sequence ID" value="GHP12281.1"/>
    <property type="molecule type" value="Genomic_DNA"/>
</dbReference>
<gene>
    <name evidence="2" type="ORF">PPROV_001100900</name>
</gene>
<sequence>MAMAASPHMSSSFAVSRSHSSSHAISGAGHDLHLRLRFQPLKAFPSNQQGTTIALSASVEPKSAEESINLGLEIFKDKAAPLKTRAAKALNLFNRAKGMAPNDDEMRAALYNGACCDVQLGNWDDAADALRVCINDYDLKFSVLLSDPDMAPFRERREFDELGAEVRGGNPDSKSKVRLRAEARNPFRFSRMTVLGGLDLGAFVGLIIITAKLVGQLANGGAPAQPLIEGEEAETIATSLQNFAINLVAVLGLSYVLKGEFDNIKRDEDAAEREESVGTLQVKIGKRRVVPLSRLRQSARIVVLYGPRGMLSGAVKDAKRRWASELKRRGVVIVQVPITGQEEEDDEESRGFASSPDEAEMSPMEAAVANAGSKGLELDAVALDEWRAFFDRLMSEKDMNRRDGVYLQLNLDGAIRVSGVGMPSWDAMATGLSLKEDWTNRMVEQ</sequence>
<evidence type="ECO:0000313" key="3">
    <source>
        <dbReference type="Proteomes" id="UP000660262"/>
    </source>
</evidence>
<protein>
    <recommendedName>
        <fullName evidence="4">Protein LOW PSII ACCUMULATION 1, chloroplastic</fullName>
    </recommendedName>
</protein>
<reference evidence="2" key="1">
    <citation type="submission" date="2020-10" db="EMBL/GenBank/DDBJ databases">
        <title>Unveiling of a novel bifunctional photoreceptor, Dualchrome1, isolated from a cosmopolitan green alga.</title>
        <authorList>
            <person name="Suzuki S."/>
            <person name="Kawachi M."/>
        </authorList>
    </citation>
    <scope>NUCLEOTIDE SEQUENCE</scope>
    <source>
        <strain evidence="2">NIES 2893</strain>
    </source>
</reference>
<evidence type="ECO:0000313" key="2">
    <source>
        <dbReference type="EMBL" id="GHP12281.1"/>
    </source>
</evidence>
<dbReference type="InterPro" id="IPR021883">
    <property type="entry name" value="LPA1-like"/>
</dbReference>
<keyword evidence="3" id="KW-1185">Reference proteome</keyword>
<organism evidence="2 3">
    <name type="scientific">Pycnococcus provasolii</name>
    <dbReference type="NCBI Taxonomy" id="41880"/>
    <lineage>
        <taxon>Eukaryota</taxon>
        <taxon>Viridiplantae</taxon>
        <taxon>Chlorophyta</taxon>
        <taxon>Pseudoscourfieldiophyceae</taxon>
        <taxon>Pseudoscourfieldiales</taxon>
        <taxon>Pycnococcaceae</taxon>
        <taxon>Pycnococcus</taxon>
    </lineage>
</organism>
<comment type="caution">
    <text evidence="2">The sequence shown here is derived from an EMBL/GenBank/DDBJ whole genome shotgun (WGS) entry which is preliminary data.</text>
</comment>
<dbReference type="PANTHER" id="PTHR35498">
    <property type="entry name" value="PROTEIN LOW PSII ACCUMULATION 1, CHLOROPLASTIC"/>
    <property type="match status" value="1"/>
</dbReference>
<dbReference type="Proteomes" id="UP000660262">
    <property type="component" value="Unassembled WGS sequence"/>
</dbReference>
<dbReference type="PANTHER" id="PTHR35498:SF4">
    <property type="entry name" value="PROTEIN LOW PSII ACCUMULATION 1, CHLOROPLASTIC"/>
    <property type="match status" value="1"/>
</dbReference>